<keyword evidence="7 8" id="KW-0472">Membrane</keyword>
<name>A0A8I6S2K1_CIMLE</name>
<feature type="transmembrane region" description="Helical" evidence="8">
    <location>
        <begin position="390"/>
        <end position="410"/>
    </location>
</feature>
<protein>
    <recommendedName>
        <fullName evidence="9">Major facilitator superfamily (MFS) profile domain-containing protein</fullName>
    </recommendedName>
</protein>
<dbReference type="GO" id="GO:0022857">
    <property type="term" value="F:transmembrane transporter activity"/>
    <property type="evidence" value="ECO:0007669"/>
    <property type="project" value="InterPro"/>
</dbReference>
<dbReference type="EnsemblMetazoa" id="XM_014399080.2">
    <property type="protein sequence ID" value="XP_014254566.1"/>
    <property type="gene ID" value="LOC106669546"/>
</dbReference>
<feature type="transmembrane region" description="Helical" evidence="8">
    <location>
        <begin position="83"/>
        <end position="101"/>
    </location>
</feature>
<keyword evidence="5 8" id="KW-0812">Transmembrane</keyword>
<dbReference type="InterPro" id="IPR005829">
    <property type="entry name" value="Sugar_transporter_CS"/>
</dbReference>
<evidence type="ECO:0000256" key="6">
    <source>
        <dbReference type="ARBA" id="ARBA00022989"/>
    </source>
</evidence>
<feature type="transmembrane region" description="Helical" evidence="8">
    <location>
        <begin position="165"/>
        <end position="186"/>
    </location>
</feature>
<dbReference type="PROSITE" id="PS00216">
    <property type="entry name" value="SUGAR_TRANSPORT_1"/>
    <property type="match status" value="2"/>
</dbReference>
<evidence type="ECO:0000256" key="7">
    <source>
        <dbReference type="ARBA" id="ARBA00023136"/>
    </source>
</evidence>
<dbReference type="GeneID" id="106669546"/>
<reference evidence="10" key="1">
    <citation type="submission" date="2022-01" db="UniProtKB">
        <authorList>
            <consortium name="EnsemblMetazoa"/>
        </authorList>
    </citation>
    <scope>IDENTIFICATION</scope>
</reference>
<evidence type="ECO:0000256" key="4">
    <source>
        <dbReference type="ARBA" id="ARBA00022597"/>
    </source>
</evidence>
<dbReference type="KEGG" id="clec:106669546"/>
<dbReference type="Gene3D" id="1.20.1250.20">
    <property type="entry name" value="MFS general substrate transporter like domains"/>
    <property type="match status" value="1"/>
</dbReference>
<dbReference type="RefSeq" id="XP_014254566.1">
    <property type="nucleotide sequence ID" value="XM_014399080.2"/>
</dbReference>
<dbReference type="InterPro" id="IPR020846">
    <property type="entry name" value="MFS_dom"/>
</dbReference>
<evidence type="ECO:0000313" key="10">
    <source>
        <dbReference type="EnsemblMetazoa" id="XP_014254566.1"/>
    </source>
</evidence>
<feature type="transmembrane region" description="Helical" evidence="8">
    <location>
        <begin position="422"/>
        <end position="442"/>
    </location>
</feature>
<dbReference type="Proteomes" id="UP000494040">
    <property type="component" value="Unassembled WGS sequence"/>
</dbReference>
<keyword evidence="11" id="KW-1185">Reference proteome</keyword>
<dbReference type="PROSITE" id="PS50850">
    <property type="entry name" value="MFS"/>
    <property type="match status" value="1"/>
</dbReference>
<organism evidence="10 11">
    <name type="scientific">Cimex lectularius</name>
    <name type="common">Bed bug</name>
    <name type="synonym">Acanthia lectularia</name>
    <dbReference type="NCBI Taxonomy" id="79782"/>
    <lineage>
        <taxon>Eukaryota</taxon>
        <taxon>Metazoa</taxon>
        <taxon>Ecdysozoa</taxon>
        <taxon>Arthropoda</taxon>
        <taxon>Hexapoda</taxon>
        <taxon>Insecta</taxon>
        <taxon>Pterygota</taxon>
        <taxon>Neoptera</taxon>
        <taxon>Paraneoptera</taxon>
        <taxon>Hemiptera</taxon>
        <taxon>Heteroptera</taxon>
        <taxon>Panheteroptera</taxon>
        <taxon>Cimicomorpha</taxon>
        <taxon>Cimicidae</taxon>
        <taxon>Cimex</taxon>
    </lineage>
</organism>
<dbReference type="InterPro" id="IPR050549">
    <property type="entry name" value="MFS_Trehalose_Transporter"/>
</dbReference>
<keyword evidence="2" id="KW-0813">Transport</keyword>
<feature type="transmembrane region" description="Helical" evidence="8">
    <location>
        <begin position="321"/>
        <end position="342"/>
    </location>
</feature>
<dbReference type="InterPro" id="IPR005828">
    <property type="entry name" value="MFS_sugar_transport-like"/>
</dbReference>
<dbReference type="PROSITE" id="PS00217">
    <property type="entry name" value="SUGAR_TRANSPORT_2"/>
    <property type="match status" value="1"/>
</dbReference>
<feature type="transmembrane region" description="Helical" evidence="8">
    <location>
        <begin position="289"/>
        <end position="309"/>
    </location>
</feature>
<evidence type="ECO:0000256" key="5">
    <source>
        <dbReference type="ARBA" id="ARBA00022692"/>
    </source>
</evidence>
<sequence length="462" mass="50362">MEPTLKSNLYQLGFGISASLSIATAGAWLAWPSAVIPMIEKDGIPMKMTEGEISTMVALMDLGNILSPVPASYLMDKIGRRPTLMSAGVCAIIASAAVMLANGVCLIYAARIFAGFTKGIAYAVLPIYAAEVANTKVRGGLTAVSMVFLTLGTTVDYAIGPHFSYQALNITNAIIPILLLSTIMFFPESVHFLAMKGKHDQALNALAKYRQVKKENAKENGLEAEYQEVSRKVEEDMRDKGRFLDLISTPANKRALMIISLLAFFQRSTGISPIIAYSTSTMPKEGGGLSISEYMIVFSVVHAITAYGVMPLVDRLGRRPLMLFSSLTTGLVTGFIGVYYWMERSGYDVRDIQWIPYAGLVLFAITYGAGAGIIPSTIVGELFPTNIKSYASSVSAIILAAVSFTLNKIFHVVAKSYGAHVMFWSFTAASFLCTLFTYVFLFETKGKTFTEIRDYMAKLCEK</sequence>
<dbReference type="OrthoDB" id="4142200at2759"/>
<feature type="transmembrane region" description="Helical" evidence="8">
    <location>
        <begin position="51"/>
        <end position="71"/>
    </location>
</feature>
<dbReference type="FunFam" id="1.20.1250.20:FF:000218">
    <property type="entry name" value="facilitated trehalose transporter Tret1"/>
    <property type="match status" value="1"/>
</dbReference>
<evidence type="ECO:0000256" key="1">
    <source>
        <dbReference type="ARBA" id="ARBA00004651"/>
    </source>
</evidence>
<evidence type="ECO:0000256" key="2">
    <source>
        <dbReference type="ARBA" id="ARBA00022448"/>
    </source>
</evidence>
<comment type="subcellular location">
    <subcellularLocation>
        <location evidence="1">Cell membrane</location>
        <topology evidence="1">Multi-pass membrane protein</topology>
    </subcellularLocation>
</comment>
<feature type="transmembrane region" description="Helical" evidence="8">
    <location>
        <begin position="255"/>
        <end position="277"/>
    </location>
</feature>
<keyword evidence="3" id="KW-1003">Cell membrane</keyword>
<accession>A0A8I6S2K1</accession>
<feature type="domain" description="Major facilitator superfamily (MFS) profile" evidence="9">
    <location>
        <begin position="1"/>
        <end position="445"/>
    </location>
</feature>
<evidence type="ECO:0000256" key="3">
    <source>
        <dbReference type="ARBA" id="ARBA00022475"/>
    </source>
</evidence>
<dbReference type="PANTHER" id="PTHR48021:SF46">
    <property type="entry name" value="MAJOR FACILITATOR SUPERFAMILY (MFS) PROFILE DOMAIN-CONTAINING PROTEIN"/>
    <property type="match status" value="1"/>
</dbReference>
<dbReference type="OMA" id="QKESIRW"/>
<feature type="transmembrane region" description="Helical" evidence="8">
    <location>
        <begin position="140"/>
        <end position="159"/>
    </location>
</feature>
<dbReference type="InterPro" id="IPR036259">
    <property type="entry name" value="MFS_trans_sf"/>
</dbReference>
<dbReference type="GO" id="GO:0005886">
    <property type="term" value="C:plasma membrane"/>
    <property type="evidence" value="ECO:0007669"/>
    <property type="project" value="UniProtKB-SubCell"/>
</dbReference>
<feature type="transmembrane region" description="Helical" evidence="8">
    <location>
        <begin position="107"/>
        <end position="128"/>
    </location>
</feature>
<feature type="transmembrane region" description="Helical" evidence="8">
    <location>
        <begin position="12"/>
        <end position="31"/>
    </location>
</feature>
<dbReference type="Pfam" id="PF00083">
    <property type="entry name" value="Sugar_tr"/>
    <property type="match status" value="1"/>
</dbReference>
<dbReference type="AlphaFoldDB" id="A0A8I6S2K1"/>
<dbReference type="PANTHER" id="PTHR48021">
    <property type="match status" value="1"/>
</dbReference>
<keyword evidence="4" id="KW-0762">Sugar transport</keyword>
<proteinExistence type="predicted"/>
<evidence type="ECO:0000313" key="11">
    <source>
        <dbReference type="Proteomes" id="UP000494040"/>
    </source>
</evidence>
<keyword evidence="6 8" id="KW-1133">Transmembrane helix</keyword>
<evidence type="ECO:0000259" key="9">
    <source>
        <dbReference type="PROSITE" id="PS50850"/>
    </source>
</evidence>
<evidence type="ECO:0000256" key="8">
    <source>
        <dbReference type="SAM" id="Phobius"/>
    </source>
</evidence>
<dbReference type="SUPFAM" id="SSF103473">
    <property type="entry name" value="MFS general substrate transporter"/>
    <property type="match status" value="1"/>
</dbReference>
<feature type="transmembrane region" description="Helical" evidence="8">
    <location>
        <begin position="354"/>
        <end position="378"/>
    </location>
</feature>